<dbReference type="STRING" id="1520.LF65_05090"/>
<dbReference type="EMBL" id="CP010086">
    <property type="protein sequence ID" value="AJH01618.1"/>
    <property type="molecule type" value="Genomic_DNA"/>
</dbReference>
<evidence type="ECO:0000256" key="1">
    <source>
        <dbReference type="ARBA" id="ARBA00004651"/>
    </source>
</evidence>
<dbReference type="RefSeq" id="WP_041900081.1">
    <property type="nucleotide sequence ID" value="NZ_CP010086.2"/>
</dbReference>
<dbReference type="Proteomes" id="UP000031866">
    <property type="component" value="Chromosome"/>
</dbReference>
<dbReference type="InterPro" id="IPR004089">
    <property type="entry name" value="MCPsignal_dom"/>
</dbReference>
<feature type="domain" description="Methyl-accepting transducer" evidence="11">
    <location>
        <begin position="379"/>
        <end position="643"/>
    </location>
</feature>
<evidence type="ECO:0000256" key="8">
    <source>
        <dbReference type="ARBA" id="ARBA00029447"/>
    </source>
</evidence>
<dbReference type="GO" id="GO:0007165">
    <property type="term" value="P:signal transduction"/>
    <property type="evidence" value="ECO:0007669"/>
    <property type="project" value="UniProtKB-KW"/>
</dbReference>
<evidence type="ECO:0000259" key="11">
    <source>
        <dbReference type="PROSITE" id="PS50111"/>
    </source>
</evidence>
<dbReference type="Pfam" id="PF02743">
    <property type="entry name" value="dCache_1"/>
    <property type="match status" value="1"/>
</dbReference>
<organism evidence="13 14">
    <name type="scientific">Clostridium beijerinckii</name>
    <name type="common">Clostridium MP</name>
    <dbReference type="NCBI Taxonomy" id="1520"/>
    <lineage>
        <taxon>Bacteria</taxon>
        <taxon>Bacillati</taxon>
        <taxon>Bacillota</taxon>
        <taxon>Clostridia</taxon>
        <taxon>Eubacteriales</taxon>
        <taxon>Clostridiaceae</taxon>
        <taxon>Clostridium</taxon>
    </lineage>
</organism>
<dbReference type="KEGG" id="cbei:LF65_05090"/>
<evidence type="ECO:0000256" key="6">
    <source>
        <dbReference type="ARBA" id="ARBA00023136"/>
    </source>
</evidence>
<accession>A0A0B5QUD5</accession>
<keyword evidence="7 9" id="KW-0807">Transducer</keyword>
<dbReference type="PANTHER" id="PTHR32089">
    <property type="entry name" value="METHYL-ACCEPTING CHEMOTAXIS PROTEIN MCPB"/>
    <property type="match status" value="1"/>
</dbReference>
<evidence type="ECO:0000256" key="5">
    <source>
        <dbReference type="ARBA" id="ARBA00022989"/>
    </source>
</evidence>
<evidence type="ECO:0000256" key="7">
    <source>
        <dbReference type="ARBA" id="ARBA00023224"/>
    </source>
</evidence>
<gene>
    <name evidence="13" type="ORF">LF65_05090</name>
</gene>
<dbReference type="GO" id="GO:0006935">
    <property type="term" value="P:chemotaxis"/>
    <property type="evidence" value="ECO:0007669"/>
    <property type="project" value="UniProtKB-KW"/>
</dbReference>
<reference evidence="14" key="1">
    <citation type="submission" date="2014-12" db="EMBL/GenBank/DDBJ databases">
        <title>Genome sequence of Clostridium beijerinckii strain 59B.</title>
        <authorList>
            <person name="Little G.T."/>
            <person name="Minton N.P."/>
        </authorList>
    </citation>
    <scope>NUCLEOTIDE SEQUENCE [LARGE SCALE GENOMIC DNA]</scope>
    <source>
        <strain evidence="14">59B</strain>
    </source>
</reference>
<evidence type="ECO:0000256" key="4">
    <source>
        <dbReference type="ARBA" id="ARBA00022692"/>
    </source>
</evidence>
<comment type="subcellular location">
    <subcellularLocation>
        <location evidence="1">Cell membrane</location>
        <topology evidence="1">Multi-pass membrane protein</topology>
    </subcellularLocation>
</comment>
<keyword evidence="5 10" id="KW-1133">Transmembrane helix</keyword>
<dbReference type="PANTHER" id="PTHR32089:SF112">
    <property type="entry name" value="LYSOZYME-LIKE PROTEIN-RELATED"/>
    <property type="match status" value="1"/>
</dbReference>
<dbReference type="InterPro" id="IPR003660">
    <property type="entry name" value="HAMP_dom"/>
</dbReference>
<evidence type="ECO:0000256" key="10">
    <source>
        <dbReference type="SAM" id="Phobius"/>
    </source>
</evidence>
<feature type="domain" description="HAMP" evidence="12">
    <location>
        <begin position="305"/>
        <end position="360"/>
    </location>
</feature>
<evidence type="ECO:0000256" key="2">
    <source>
        <dbReference type="ARBA" id="ARBA00022475"/>
    </source>
</evidence>
<dbReference type="SUPFAM" id="SSF58104">
    <property type="entry name" value="Methyl-accepting chemotaxis protein (MCP) signaling domain"/>
    <property type="match status" value="1"/>
</dbReference>
<dbReference type="Gene3D" id="3.30.450.20">
    <property type="entry name" value="PAS domain"/>
    <property type="match status" value="1"/>
</dbReference>
<evidence type="ECO:0000313" key="14">
    <source>
        <dbReference type="Proteomes" id="UP000031866"/>
    </source>
</evidence>
<evidence type="ECO:0000256" key="9">
    <source>
        <dbReference type="PROSITE-ProRule" id="PRU00284"/>
    </source>
</evidence>
<evidence type="ECO:0000259" key="12">
    <source>
        <dbReference type="PROSITE" id="PS50885"/>
    </source>
</evidence>
<evidence type="ECO:0000313" key="13">
    <source>
        <dbReference type="EMBL" id="AJH01618.1"/>
    </source>
</evidence>
<keyword evidence="6 10" id="KW-0472">Membrane</keyword>
<name>A0A0B5QUD5_CLOBE</name>
<proteinExistence type="inferred from homology"/>
<dbReference type="Gene3D" id="6.10.340.10">
    <property type="match status" value="1"/>
</dbReference>
<dbReference type="GO" id="GO:0005886">
    <property type="term" value="C:plasma membrane"/>
    <property type="evidence" value="ECO:0007669"/>
    <property type="project" value="UniProtKB-SubCell"/>
</dbReference>
<dbReference type="AlphaFoldDB" id="A0A0B5QUD5"/>
<dbReference type="CDD" id="cd12912">
    <property type="entry name" value="PDC2_MCP_like"/>
    <property type="match status" value="1"/>
</dbReference>
<dbReference type="InterPro" id="IPR033479">
    <property type="entry name" value="dCache_1"/>
</dbReference>
<dbReference type="OrthoDB" id="597657at2"/>
<dbReference type="SMART" id="SM00283">
    <property type="entry name" value="MA"/>
    <property type="match status" value="1"/>
</dbReference>
<evidence type="ECO:0000256" key="3">
    <source>
        <dbReference type="ARBA" id="ARBA00022500"/>
    </source>
</evidence>
<feature type="transmembrane region" description="Helical" evidence="10">
    <location>
        <begin position="285"/>
        <end position="307"/>
    </location>
</feature>
<dbReference type="PROSITE" id="PS50885">
    <property type="entry name" value="HAMP"/>
    <property type="match status" value="1"/>
</dbReference>
<keyword evidence="2" id="KW-1003">Cell membrane</keyword>
<dbReference type="PROSITE" id="PS50111">
    <property type="entry name" value="CHEMOTAXIS_TRANSDUC_2"/>
    <property type="match status" value="1"/>
</dbReference>
<sequence length="665" mass="72064">MKSIKSKLIVFLGLLLLSICIGLGIISFMNSSNALKSNLGKTLPKIAEQTASSVSGRLEGQLKSLEAVAATSEISNPNIATESKIPILSNEAKRMGSIRLEFVETNGDIKKPDGTITNVKDREYLKKALEGKDNVSDPIVTKDANKQVVVVYAVPVKYNDKIVGVLIETRDGNYLSELTNQLKIGQTGYAFMIRKDGANIASTDKEKVISMYNPIEESKKDSRLQAIADIEVRMGEGETGLGKYTFNGVDKYVGYAPVTGTEWSVGVIVTEGEVLSELSSLKVSVAISSIIFILIGSGIIFIIASNISNGVKSTSKHLKLLAEGNLSEEISIKYMNQKDEIGEMTNLMKLMQESLGKMIKQVKENSSNINAQSDNLSSISEEIANVSQNVTEAISEIATGTSNQSEELIHITEILNEFSNKLSKMVKEIQAVDSSSREISIMANTSSSEMNGLNQSVTNVSKSFKVFYSKINALGKNVNKINEITNLINDVADQTNLLALNAAIEAARAGEAGKGFAVVADEIRQLAEQSKESSESISKLISGIFKETDVIVEDSVNMDQELINQVNVIENSIISFKKIIEAVDEVIPKIEIVKNSAEKIETDKNSIITKVEGLSSISVEVSASSEEISASSEEMNASTEEVASAAQILNSMMNEMIEEVDKFKV</sequence>
<comment type="similarity">
    <text evidence="8">Belongs to the methyl-accepting chemotaxis (MCP) protein family.</text>
</comment>
<protein>
    <submittedName>
        <fullName evidence="13">Chemotaxis protein</fullName>
    </submittedName>
</protein>
<dbReference type="Pfam" id="PF00015">
    <property type="entry name" value="MCPsignal"/>
    <property type="match status" value="1"/>
</dbReference>
<keyword evidence="4 10" id="KW-0812">Transmembrane</keyword>
<dbReference type="Gene3D" id="1.10.287.950">
    <property type="entry name" value="Methyl-accepting chemotaxis protein"/>
    <property type="match status" value="1"/>
</dbReference>
<keyword evidence="3" id="KW-0145">Chemotaxis</keyword>